<evidence type="ECO:0008006" key="3">
    <source>
        <dbReference type="Google" id="ProtNLM"/>
    </source>
</evidence>
<dbReference type="Proteomes" id="UP000785613">
    <property type="component" value="Unassembled WGS sequence"/>
</dbReference>
<dbReference type="EMBL" id="VUYU01000007">
    <property type="protein sequence ID" value="NHZ34484.1"/>
    <property type="molecule type" value="Genomic_DNA"/>
</dbReference>
<evidence type="ECO:0000313" key="1">
    <source>
        <dbReference type="EMBL" id="NHZ34484.1"/>
    </source>
</evidence>
<keyword evidence="2" id="KW-1185">Reference proteome</keyword>
<reference evidence="1 2" key="1">
    <citation type="submission" date="2019-09" db="EMBL/GenBank/DDBJ databases">
        <title>Taxonomy of Antarctic Massilia spp.: description of Massilia rubra sp. nov., Massilia aquatica sp. nov., Massilia mucilaginosa sp. nov., Massilia frigida sp. nov. isolated from streams, lakes and regoliths.</title>
        <authorList>
            <person name="Holochova P."/>
            <person name="Sedlacek I."/>
            <person name="Kralova S."/>
            <person name="Maslanova I."/>
            <person name="Busse H.-J."/>
            <person name="Stankova E."/>
            <person name="Vrbovska V."/>
            <person name="Kovarovic V."/>
            <person name="Bartak M."/>
            <person name="Svec P."/>
            <person name="Pantucek R."/>
        </authorList>
    </citation>
    <scope>NUCLEOTIDE SEQUENCE [LARGE SCALE GENOMIC DNA]</scope>
    <source>
        <strain evidence="1 2">CCM 8692</strain>
    </source>
</reference>
<proteinExistence type="predicted"/>
<comment type="caution">
    <text evidence="1">The sequence shown here is derived from an EMBL/GenBank/DDBJ whole genome shotgun (WGS) entry which is preliminary data.</text>
</comment>
<dbReference type="RefSeq" id="WP_167225009.1">
    <property type="nucleotide sequence ID" value="NZ_VUYU01000007.1"/>
</dbReference>
<gene>
    <name evidence="1" type="ORF">F0185_12920</name>
</gene>
<organism evidence="1 2">
    <name type="scientific">Massilia rubra</name>
    <dbReference type="NCBI Taxonomy" id="2607910"/>
    <lineage>
        <taxon>Bacteria</taxon>
        <taxon>Pseudomonadati</taxon>
        <taxon>Pseudomonadota</taxon>
        <taxon>Betaproteobacteria</taxon>
        <taxon>Burkholderiales</taxon>
        <taxon>Oxalobacteraceae</taxon>
        <taxon>Telluria group</taxon>
        <taxon>Massilia</taxon>
    </lineage>
</organism>
<name>A0ABX0LII3_9BURK</name>
<accession>A0ABX0LII3</accession>
<sequence length="128" mass="13106">MSAFASLAGGSVWKLASAVLLAALLVTLSAGTTAWWLAASARDQAQAELRVQHTLVAQLRGALDAQNAAVAAAGLATALAEQRGELARQQAAANARRFDLALARVAGVKAATCTEAMPAVNLILESIR</sequence>
<evidence type="ECO:0000313" key="2">
    <source>
        <dbReference type="Proteomes" id="UP000785613"/>
    </source>
</evidence>
<protein>
    <recommendedName>
        <fullName evidence="3">DUF2570 domain-containing protein</fullName>
    </recommendedName>
</protein>